<feature type="transmembrane region" description="Helical" evidence="1">
    <location>
        <begin position="86"/>
        <end position="109"/>
    </location>
</feature>
<evidence type="ECO:0000313" key="3">
    <source>
        <dbReference type="WBParaSite" id="MhA1_Contig2907.frz3.gene3"/>
    </source>
</evidence>
<sequence>MSTQDYADIMALIQQIIQNQNLMIAQLKVLINQQQDLLIVNNGLDITDKYQTQLSNQQFKTRISNFNKKSEKVSKSDNWLRNTDEWMQVMCLITILSALLEFAGLPSILAKMIV</sequence>
<keyword evidence="1" id="KW-0472">Membrane</keyword>
<dbReference type="Proteomes" id="UP000095281">
    <property type="component" value="Unplaced"/>
</dbReference>
<dbReference type="AlphaFoldDB" id="A0A1I8BKR4"/>
<name>A0A1I8BKR4_MELHA</name>
<reference evidence="3" key="1">
    <citation type="submission" date="2016-11" db="UniProtKB">
        <authorList>
            <consortium name="WormBaseParasite"/>
        </authorList>
    </citation>
    <scope>IDENTIFICATION</scope>
</reference>
<evidence type="ECO:0000313" key="2">
    <source>
        <dbReference type="Proteomes" id="UP000095281"/>
    </source>
</evidence>
<organism evidence="2 3">
    <name type="scientific">Meloidogyne hapla</name>
    <name type="common">Root-knot nematode worm</name>
    <dbReference type="NCBI Taxonomy" id="6305"/>
    <lineage>
        <taxon>Eukaryota</taxon>
        <taxon>Metazoa</taxon>
        <taxon>Ecdysozoa</taxon>
        <taxon>Nematoda</taxon>
        <taxon>Chromadorea</taxon>
        <taxon>Rhabditida</taxon>
        <taxon>Tylenchina</taxon>
        <taxon>Tylenchomorpha</taxon>
        <taxon>Tylenchoidea</taxon>
        <taxon>Meloidogynidae</taxon>
        <taxon>Meloidogyninae</taxon>
        <taxon>Meloidogyne</taxon>
    </lineage>
</organism>
<accession>A0A1I8BKR4</accession>
<evidence type="ECO:0000256" key="1">
    <source>
        <dbReference type="SAM" id="Phobius"/>
    </source>
</evidence>
<keyword evidence="1" id="KW-1133">Transmembrane helix</keyword>
<dbReference type="WBParaSite" id="MhA1_Contig2907.frz3.gene3">
    <property type="protein sequence ID" value="MhA1_Contig2907.frz3.gene3"/>
    <property type="gene ID" value="MhA1_Contig2907.frz3.gene3"/>
</dbReference>
<keyword evidence="2" id="KW-1185">Reference proteome</keyword>
<keyword evidence="1" id="KW-0812">Transmembrane</keyword>
<proteinExistence type="predicted"/>
<protein>
    <submittedName>
        <fullName evidence="3">DUF2953 domain-containing protein</fullName>
    </submittedName>
</protein>